<evidence type="ECO:0000313" key="3">
    <source>
        <dbReference type="EMBL" id="KAH6649065.1"/>
    </source>
</evidence>
<dbReference type="Proteomes" id="UP000758603">
    <property type="component" value="Unassembled WGS sequence"/>
</dbReference>
<keyword evidence="2" id="KW-1133">Transmembrane helix</keyword>
<accession>A0A9P8UFK0</accession>
<evidence type="ECO:0000256" key="1">
    <source>
        <dbReference type="SAM" id="MobiDB-lite"/>
    </source>
</evidence>
<keyword evidence="2" id="KW-0472">Membrane</keyword>
<dbReference type="EMBL" id="JAGPXC010000007">
    <property type="protein sequence ID" value="KAH6649065.1"/>
    <property type="molecule type" value="Genomic_DNA"/>
</dbReference>
<feature type="transmembrane region" description="Helical" evidence="2">
    <location>
        <begin position="296"/>
        <end position="317"/>
    </location>
</feature>
<feature type="transmembrane region" description="Helical" evidence="2">
    <location>
        <begin position="421"/>
        <end position="443"/>
    </location>
</feature>
<feature type="transmembrane region" description="Helical" evidence="2">
    <location>
        <begin position="186"/>
        <end position="204"/>
    </location>
</feature>
<feature type="transmembrane region" description="Helical" evidence="2">
    <location>
        <begin position="369"/>
        <end position="391"/>
    </location>
</feature>
<dbReference type="RefSeq" id="XP_045955572.1">
    <property type="nucleotide sequence ID" value="XM_046100574.1"/>
</dbReference>
<keyword evidence="2" id="KW-0812">Transmembrane</keyword>
<dbReference type="OrthoDB" id="5429468at2759"/>
<feature type="region of interest" description="Disordered" evidence="1">
    <location>
        <begin position="1"/>
        <end position="31"/>
    </location>
</feature>
<comment type="caution">
    <text evidence="3">The sequence shown here is derived from an EMBL/GenBank/DDBJ whole genome shotgun (WGS) entry which is preliminary data.</text>
</comment>
<organism evidence="3 4">
    <name type="scientific">Truncatella angustata</name>
    <dbReference type="NCBI Taxonomy" id="152316"/>
    <lineage>
        <taxon>Eukaryota</taxon>
        <taxon>Fungi</taxon>
        <taxon>Dikarya</taxon>
        <taxon>Ascomycota</taxon>
        <taxon>Pezizomycotina</taxon>
        <taxon>Sordariomycetes</taxon>
        <taxon>Xylariomycetidae</taxon>
        <taxon>Amphisphaeriales</taxon>
        <taxon>Sporocadaceae</taxon>
        <taxon>Truncatella</taxon>
    </lineage>
</organism>
<evidence type="ECO:0000313" key="4">
    <source>
        <dbReference type="Proteomes" id="UP000758603"/>
    </source>
</evidence>
<sequence>MTRPDHHHHHHHHHYQMRASSDTESDDTVAREHYEVSDTKCEFPRLPRKASYRPFKLIALYLPWILIALFGVLQLAIFGIIIASVNTDNTGFEPDSATFALYKNSRFAHCSSVAPSPTNCTSILRGLEKDYKYEVWEQAGVTYIPRPTIYGLDGDSFEWCEIISCFQDFKVIPSRPLPSAIRFTDLTAWSNATIFALLALWGFNKRNRALYNESSVCKGRKELGIIDWIDIAYTIAGPFAWWWISFFQLVTDPVQSTSLSILACVAIWSKAMDLRFHPYSCALRQQPTIKRWAPRVLYTLALVQWVATIYPLLHLGWDDGSLYTSYECLQDRITAAPGISSCSAEELCSKSWMLSSLPFYFNLSTGGPALYILTFASATAAALSPTVITLVQTIRKKAFSNDEWSWREIKLHWHRWDIGPIAGPASAGILMTFAQVFYLYIVISTRSERNRQAPVTFDIECNAVHVGLSSWRYYLDVNVASRALRIAKAWFNA</sequence>
<keyword evidence="4" id="KW-1185">Reference proteome</keyword>
<feature type="transmembrane region" description="Helical" evidence="2">
    <location>
        <begin position="225"/>
        <end position="244"/>
    </location>
</feature>
<reference evidence="3" key="1">
    <citation type="journal article" date="2021" name="Nat. Commun.">
        <title>Genetic determinants of endophytism in the Arabidopsis root mycobiome.</title>
        <authorList>
            <person name="Mesny F."/>
            <person name="Miyauchi S."/>
            <person name="Thiergart T."/>
            <person name="Pickel B."/>
            <person name="Atanasova L."/>
            <person name="Karlsson M."/>
            <person name="Huettel B."/>
            <person name="Barry K.W."/>
            <person name="Haridas S."/>
            <person name="Chen C."/>
            <person name="Bauer D."/>
            <person name="Andreopoulos W."/>
            <person name="Pangilinan J."/>
            <person name="LaButti K."/>
            <person name="Riley R."/>
            <person name="Lipzen A."/>
            <person name="Clum A."/>
            <person name="Drula E."/>
            <person name="Henrissat B."/>
            <person name="Kohler A."/>
            <person name="Grigoriev I.V."/>
            <person name="Martin F.M."/>
            <person name="Hacquard S."/>
        </authorList>
    </citation>
    <scope>NUCLEOTIDE SEQUENCE</scope>
    <source>
        <strain evidence="3">MPI-SDFR-AT-0073</strain>
    </source>
</reference>
<proteinExistence type="predicted"/>
<protein>
    <submittedName>
        <fullName evidence="3">Uncharacterized protein</fullName>
    </submittedName>
</protein>
<feature type="transmembrane region" description="Helical" evidence="2">
    <location>
        <begin position="58"/>
        <end position="85"/>
    </location>
</feature>
<name>A0A9P8UFK0_9PEZI</name>
<feature type="compositionally biased region" description="Basic residues" evidence="1">
    <location>
        <begin position="1"/>
        <end position="16"/>
    </location>
</feature>
<dbReference type="GeneID" id="70129466"/>
<dbReference type="AlphaFoldDB" id="A0A9P8UFK0"/>
<evidence type="ECO:0000256" key="2">
    <source>
        <dbReference type="SAM" id="Phobius"/>
    </source>
</evidence>
<gene>
    <name evidence="3" type="ORF">BKA67DRAFT_539062</name>
</gene>